<dbReference type="Proteomes" id="UP001596157">
    <property type="component" value="Unassembled WGS sequence"/>
</dbReference>
<dbReference type="RefSeq" id="WP_378243881.1">
    <property type="nucleotide sequence ID" value="NZ_JBHSKF010000002.1"/>
</dbReference>
<name>A0ABW0EFK7_9PSEU</name>
<organism evidence="1 2">
    <name type="scientific">Actinokineospora guangxiensis</name>
    <dbReference type="NCBI Taxonomy" id="1490288"/>
    <lineage>
        <taxon>Bacteria</taxon>
        <taxon>Bacillati</taxon>
        <taxon>Actinomycetota</taxon>
        <taxon>Actinomycetes</taxon>
        <taxon>Pseudonocardiales</taxon>
        <taxon>Pseudonocardiaceae</taxon>
        <taxon>Actinokineospora</taxon>
    </lineage>
</organism>
<evidence type="ECO:0000313" key="2">
    <source>
        <dbReference type="Proteomes" id="UP001596157"/>
    </source>
</evidence>
<keyword evidence="2" id="KW-1185">Reference proteome</keyword>
<dbReference type="EMBL" id="JBHSKF010000002">
    <property type="protein sequence ID" value="MFC5286179.1"/>
    <property type="molecule type" value="Genomic_DNA"/>
</dbReference>
<evidence type="ECO:0000313" key="1">
    <source>
        <dbReference type="EMBL" id="MFC5286179.1"/>
    </source>
</evidence>
<protein>
    <submittedName>
        <fullName evidence="1">Uncharacterized protein</fullName>
    </submittedName>
</protein>
<reference evidence="2" key="1">
    <citation type="journal article" date="2019" name="Int. J. Syst. Evol. Microbiol.">
        <title>The Global Catalogue of Microorganisms (GCM) 10K type strain sequencing project: providing services to taxonomists for standard genome sequencing and annotation.</title>
        <authorList>
            <consortium name="The Broad Institute Genomics Platform"/>
            <consortium name="The Broad Institute Genome Sequencing Center for Infectious Disease"/>
            <person name="Wu L."/>
            <person name="Ma J."/>
        </authorList>
    </citation>
    <scope>NUCLEOTIDE SEQUENCE [LARGE SCALE GENOMIC DNA]</scope>
    <source>
        <strain evidence="2">CCUG 59778</strain>
    </source>
</reference>
<comment type="caution">
    <text evidence="1">The sequence shown here is derived from an EMBL/GenBank/DDBJ whole genome shotgun (WGS) entry which is preliminary data.</text>
</comment>
<sequence length="236" mass="25688">MTSYYRRYLRGDREAVWAELRALGPVPDALAEDATAVADETMHRVALHVARIAAALPELGWAGADPIVPPHEPPDDDALIDSLTEKIGSLPLALDACLRRVGEVWFAGDCAVLDLTYHRQPAPRTRPPSPEFPDPLCLGNAYSLAYEWDHRTDSAAFEFPLAPDELGKANLAGGDHTIELPSQVADPLIKGVTGKPDITLVEYLRESIAWGGFAGWTFHPHLAPAALITLRADPDF</sequence>
<gene>
    <name evidence="1" type="ORF">ACFPM7_03880</name>
</gene>
<accession>A0ABW0EFK7</accession>
<proteinExistence type="predicted"/>